<keyword evidence="4" id="KW-1185">Reference proteome</keyword>
<name>A0A9W9PQJ1_9EURO</name>
<comment type="caution">
    <text evidence="3">The sequence shown here is derived from an EMBL/GenBank/DDBJ whole genome shotgun (WGS) entry which is preliminary data.</text>
</comment>
<reference evidence="3" key="1">
    <citation type="submission" date="2022-12" db="EMBL/GenBank/DDBJ databases">
        <authorList>
            <person name="Petersen C."/>
        </authorList>
    </citation>
    <scope>NUCLEOTIDE SEQUENCE</scope>
    <source>
        <strain evidence="3">IBT 21472</strain>
    </source>
</reference>
<evidence type="ECO:0000313" key="3">
    <source>
        <dbReference type="EMBL" id="KAJ5307151.1"/>
    </source>
</evidence>
<keyword evidence="2" id="KW-1133">Transmembrane helix</keyword>
<dbReference type="Proteomes" id="UP001147746">
    <property type="component" value="Unassembled WGS sequence"/>
</dbReference>
<gene>
    <name evidence="3" type="ORF">N7476_007807</name>
</gene>
<keyword evidence="2" id="KW-0472">Membrane</keyword>
<feature type="transmembrane region" description="Helical" evidence="2">
    <location>
        <begin position="65"/>
        <end position="87"/>
    </location>
</feature>
<accession>A0A9W9PQJ1</accession>
<proteinExistence type="predicted"/>
<dbReference type="EMBL" id="JAPZBO010000008">
    <property type="protein sequence ID" value="KAJ5307151.1"/>
    <property type="molecule type" value="Genomic_DNA"/>
</dbReference>
<dbReference type="AlphaFoldDB" id="A0A9W9PQJ1"/>
<keyword evidence="2" id="KW-0812">Transmembrane</keyword>
<sequence>MLNDSDTSKRKADGYAFRISPNGAGDTTVPAAPPSPQLKAAAEKKDAPGLIAAAAHAAVPTWANMVLMVSLIFGGCCANVFALEAIIK</sequence>
<reference evidence="3" key="2">
    <citation type="journal article" date="2023" name="IMA Fungus">
        <title>Comparative genomic study of the Penicillium genus elucidates a diverse pangenome and 15 lateral gene transfer events.</title>
        <authorList>
            <person name="Petersen C."/>
            <person name="Sorensen T."/>
            <person name="Nielsen M.R."/>
            <person name="Sondergaard T.E."/>
            <person name="Sorensen J.L."/>
            <person name="Fitzpatrick D.A."/>
            <person name="Frisvad J.C."/>
            <person name="Nielsen K.L."/>
        </authorList>
    </citation>
    <scope>NUCLEOTIDE SEQUENCE</scope>
    <source>
        <strain evidence="3">IBT 21472</strain>
    </source>
</reference>
<evidence type="ECO:0000256" key="1">
    <source>
        <dbReference type="SAM" id="MobiDB-lite"/>
    </source>
</evidence>
<protein>
    <submittedName>
        <fullName evidence="3">UAA transporter</fullName>
    </submittedName>
</protein>
<feature type="region of interest" description="Disordered" evidence="1">
    <location>
        <begin position="1"/>
        <end position="40"/>
    </location>
</feature>
<organism evidence="3 4">
    <name type="scientific">Penicillium atrosanguineum</name>
    <dbReference type="NCBI Taxonomy" id="1132637"/>
    <lineage>
        <taxon>Eukaryota</taxon>
        <taxon>Fungi</taxon>
        <taxon>Dikarya</taxon>
        <taxon>Ascomycota</taxon>
        <taxon>Pezizomycotina</taxon>
        <taxon>Eurotiomycetes</taxon>
        <taxon>Eurotiomycetidae</taxon>
        <taxon>Eurotiales</taxon>
        <taxon>Aspergillaceae</taxon>
        <taxon>Penicillium</taxon>
    </lineage>
</organism>
<evidence type="ECO:0000256" key="2">
    <source>
        <dbReference type="SAM" id="Phobius"/>
    </source>
</evidence>
<evidence type="ECO:0000313" key="4">
    <source>
        <dbReference type="Proteomes" id="UP001147746"/>
    </source>
</evidence>
<feature type="compositionally biased region" description="Basic and acidic residues" evidence="1">
    <location>
        <begin position="1"/>
        <end position="13"/>
    </location>
</feature>